<dbReference type="SUPFAM" id="SSF53613">
    <property type="entry name" value="Ribokinase-like"/>
    <property type="match status" value="1"/>
</dbReference>
<keyword evidence="11" id="KW-0460">Magnesium</keyword>
<keyword evidence="6 11" id="KW-0660">Purine salvage</keyword>
<protein>
    <recommendedName>
        <fullName evidence="4 11">Adenosine kinase</fullName>
        <shortName evidence="11">AK</shortName>
        <ecNumber evidence="4 11">2.7.1.20</ecNumber>
    </recommendedName>
    <alternativeName>
        <fullName evidence="11">Adenosine 5'-phosphotransferase</fullName>
    </alternativeName>
</protein>
<dbReference type="GO" id="GO:0005524">
    <property type="term" value="F:ATP binding"/>
    <property type="evidence" value="ECO:0007669"/>
    <property type="project" value="UniProtKB-UniRule"/>
</dbReference>
<dbReference type="GO" id="GO:0044209">
    <property type="term" value="P:AMP salvage"/>
    <property type="evidence" value="ECO:0007669"/>
    <property type="project" value="UniProtKB-UniRule"/>
</dbReference>
<dbReference type="GO" id="GO:0005829">
    <property type="term" value="C:cytosol"/>
    <property type="evidence" value="ECO:0007669"/>
    <property type="project" value="TreeGrafter"/>
</dbReference>
<evidence type="ECO:0000259" key="12">
    <source>
        <dbReference type="Pfam" id="PF00294"/>
    </source>
</evidence>
<dbReference type="EMBL" id="ATCN01001092">
    <property type="protein sequence ID" value="EPR78014.1"/>
    <property type="molecule type" value="Genomic_DNA"/>
</dbReference>
<proteinExistence type="inferred from homology"/>
<evidence type="ECO:0000256" key="9">
    <source>
        <dbReference type="ARBA" id="ARBA00022840"/>
    </source>
</evidence>
<comment type="cofactor">
    <cofactor evidence="1 11">
        <name>Mg(2+)</name>
        <dbReference type="ChEBI" id="CHEBI:18420"/>
    </cofactor>
</comment>
<dbReference type="UniPathway" id="UPA00588">
    <property type="reaction ID" value="UER00659"/>
</dbReference>
<comment type="function">
    <text evidence="11">ATP dependent phosphorylation of adenosine and other related nucleoside analogs to monophosphate derivatives.</text>
</comment>
<name>S7XG42_SPRLO</name>
<dbReference type="GO" id="GO:0006166">
    <property type="term" value="P:purine ribonucleoside salvage"/>
    <property type="evidence" value="ECO:0007669"/>
    <property type="project" value="UniProtKB-KW"/>
</dbReference>
<evidence type="ECO:0000256" key="7">
    <source>
        <dbReference type="ARBA" id="ARBA00022741"/>
    </source>
</evidence>
<keyword evidence="8 11" id="KW-0418">Kinase</keyword>
<dbReference type="VEuPathDB" id="MicrosporidiaDB:SLOPH_105"/>
<dbReference type="InterPro" id="IPR011611">
    <property type="entry name" value="PfkB_dom"/>
</dbReference>
<dbReference type="Pfam" id="PF00294">
    <property type="entry name" value="PfkB"/>
    <property type="match status" value="1"/>
</dbReference>
<evidence type="ECO:0000313" key="13">
    <source>
        <dbReference type="EMBL" id="EPR78014.1"/>
    </source>
</evidence>
<dbReference type="STRING" id="1358809.S7XG42"/>
<dbReference type="InParanoid" id="S7XG42"/>
<dbReference type="HOGENOM" id="CLU_877646_0_0_1"/>
<keyword evidence="7 11" id="KW-0547">Nucleotide-binding</keyword>
<evidence type="ECO:0000256" key="5">
    <source>
        <dbReference type="ARBA" id="ARBA00022679"/>
    </source>
</evidence>
<comment type="caution">
    <text evidence="13">The sequence shown here is derived from an EMBL/GenBank/DDBJ whole genome shotgun (WGS) entry which is preliminary data.</text>
</comment>
<dbReference type="PANTHER" id="PTHR45769">
    <property type="entry name" value="ADENOSINE KINASE"/>
    <property type="match status" value="1"/>
</dbReference>
<dbReference type="InterPro" id="IPR001805">
    <property type="entry name" value="Adenokinase"/>
</dbReference>
<evidence type="ECO:0000256" key="10">
    <source>
        <dbReference type="PIRSR" id="PIRSR601805-1"/>
    </source>
</evidence>
<feature type="active site" description="Proton acceptor" evidence="10">
    <location>
        <position position="274"/>
    </location>
</feature>
<dbReference type="GO" id="GO:0005634">
    <property type="term" value="C:nucleus"/>
    <property type="evidence" value="ECO:0007669"/>
    <property type="project" value="TreeGrafter"/>
</dbReference>
<comment type="similarity">
    <text evidence="3 11">Belongs to the carbohydrate kinase PfkB family.</text>
</comment>
<keyword evidence="5 11" id="KW-0808">Transferase</keyword>
<evidence type="ECO:0000256" key="8">
    <source>
        <dbReference type="ARBA" id="ARBA00022777"/>
    </source>
</evidence>
<keyword evidence="14" id="KW-1185">Reference proteome</keyword>
<evidence type="ECO:0000256" key="4">
    <source>
        <dbReference type="ARBA" id="ARBA00012119"/>
    </source>
</evidence>
<evidence type="ECO:0000256" key="3">
    <source>
        <dbReference type="ARBA" id="ARBA00010688"/>
    </source>
</evidence>
<gene>
    <name evidence="13" type="ORF">SLOPH_105</name>
</gene>
<feature type="domain" description="Carbohydrate kinase PfkB" evidence="12">
    <location>
        <begin position="69"/>
        <end position="301"/>
    </location>
</feature>
<evidence type="ECO:0000256" key="11">
    <source>
        <dbReference type="RuleBase" id="RU368116"/>
    </source>
</evidence>
<evidence type="ECO:0000313" key="14">
    <source>
        <dbReference type="Proteomes" id="UP000014978"/>
    </source>
</evidence>
<sequence>MARFSILFACELIIDVYLKYNKDLLERYNISEDGHKFIENDDDLKRYKPLKKILGGTSFNTFSCINFTETAFLGAISENDADEVGQLLNGKRNVHLEKRNDQPSSTCYVMIKDNKRTMVMKSGAILSLKCIDYWTNMIKNFDIFYVSLFTWNNNEEVIKAIIAQKKFKVVLNLAAVIQTYNSYDKISFIVENSEMIIGNKSEFMALISLGYMLEEDNEMSNFEFLSYMKKLAVTKKLICTNGDNSIFYIDRYNHGYKRPRKIDLEQIVTCGAGDSFAAGALDGYSAGKDIRAIADLGCEYAYNWIRRKTEEVLENDE</sequence>
<dbReference type="EC" id="2.7.1.20" evidence="4 11"/>
<dbReference type="Gene3D" id="3.30.1110.10">
    <property type="match status" value="1"/>
</dbReference>
<accession>S7XG42</accession>
<comment type="pathway">
    <text evidence="2 11">Purine metabolism; AMP biosynthesis via salvage pathway; AMP from adenosine: step 1/1.</text>
</comment>
<dbReference type="AlphaFoldDB" id="S7XG42"/>
<organism evidence="13 14">
    <name type="scientific">Spraguea lophii (strain 42_110)</name>
    <name type="common">Microsporidian parasite</name>
    <dbReference type="NCBI Taxonomy" id="1358809"/>
    <lineage>
        <taxon>Eukaryota</taxon>
        <taxon>Fungi</taxon>
        <taxon>Fungi incertae sedis</taxon>
        <taxon>Microsporidia</taxon>
        <taxon>Spragueidae</taxon>
        <taxon>Spraguea</taxon>
    </lineage>
</organism>
<reference evidence="14" key="1">
    <citation type="journal article" date="2013" name="PLoS Genet.">
        <title>The genome of Spraguea lophii and the basis of host-microsporidian interactions.</title>
        <authorList>
            <person name="Campbell S.E."/>
            <person name="Williams T.A."/>
            <person name="Yousuf A."/>
            <person name="Soanes D.M."/>
            <person name="Paszkiewicz K.H."/>
            <person name="Williams B.A.P."/>
        </authorList>
    </citation>
    <scope>NUCLEOTIDE SEQUENCE [LARGE SCALE GENOMIC DNA]</scope>
    <source>
        <strain evidence="14">42_110</strain>
    </source>
</reference>
<dbReference type="FunCoup" id="S7XG42">
    <property type="interactions" value="142"/>
</dbReference>
<dbReference type="GO" id="GO:0006144">
    <property type="term" value="P:purine nucleobase metabolic process"/>
    <property type="evidence" value="ECO:0007669"/>
    <property type="project" value="TreeGrafter"/>
</dbReference>
<dbReference type="InterPro" id="IPR029056">
    <property type="entry name" value="Ribokinase-like"/>
</dbReference>
<dbReference type="OrthoDB" id="2196211at2759"/>
<evidence type="ECO:0000256" key="6">
    <source>
        <dbReference type="ARBA" id="ARBA00022726"/>
    </source>
</evidence>
<evidence type="ECO:0000256" key="2">
    <source>
        <dbReference type="ARBA" id="ARBA00004801"/>
    </source>
</evidence>
<evidence type="ECO:0000256" key="1">
    <source>
        <dbReference type="ARBA" id="ARBA00001946"/>
    </source>
</evidence>
<comment type="catalytic activity">
    <reaction evidence="11">
        <text>adenosine + ATP = AMP + ADP + H(+)</text>
        <dbReference type="Rhea" id="RHEA:20824"/>
        <dbReference type="ChEBI" id="CHEBI:15378"/>
        <dbReference type="ChEBI" id="CHEBI:16335"/>
        <dbReference type="ChEBI" id="CHEBI:30616"/>
        <dbReference type="ChEBI" id="CHEBI:456215"/>
        <dbReference type="ChEBI" id="CHEBI:456216"/>
        <dbReference type="EC" id="2.7.1.20"/>
    </reaction>
</comment>
<dbReference type="GO" id="GO:0004001">
    <property type="term" value="F:adenosine kinase activity"/>
    <property type="evidence" value="ECO:0007669"/>
    <property type="project" value="UniProtKB-UniRule"/>
</dbReference>
<dbReference type="Gene3D" id="3.40.1190.20">
    <property type="match status" value="1"/>
</dbReference>
<dbReference type="PANTHER" id="PTHR45769:SF3">
    <property type="entry name" value="ADENOSINE KINASE"/>
    <property type="match status" value="1"/>
</dbReference>
<dbReference type="Proteomes" id="UP000014978">
    <property type="component" value="Unassembled WGS sequence"/>
</dbReference>
<keyword evidence="9 11" id="KW-0067">ATP-binding</keyword>